<comment type="caution">
    <text evidence="6">The sequence shown here is derived from an EMBL/GenBank/DDBJ whole genome shotgun (WGS) entry which is preliminary data.</text>
</comment>
<organism evidence="6 7">
    <name type="scientific">Nonomuraea composti</name>
    <dbReference type="NCBI Taxonomy" id="2720023"/>
    <lineage>
        <taxon>Bacteria</taxon>
        <taxon>Bacillati</taxon>
        <taxon>Actinomycetota</taxon>
        <taxon>Actinomycetes</taxon>
        <taxon>Streptosporangiales</taxon>
        <taxon>Streptosporangiaceae</taxon>
        <taxon>Nonomuraea</taxon>
    </lineage>
</organism>
<keyword evidence="7" id="KW-1185">Reference proteome</keyword>
<evidence type="ECO:0000313" key="7">
    <source>
        <dbReference type="Proteomes" id="UP000696294"/>
    </source>
</evidence>
<dbReference type="PANTHER" id="PTHR32114:SF2">
    <property type="entry name" value="ABC TRANSPORTER ABCH.3"/>
    <property type="match status" value="1"/>
</dbReference>
<evidence type="ECO:0000313" key="6">
    <source>
        <dbReference type="EMBL" id="NJP96638.1"/>
    </source>
</evidence>
<dbReference type="InterPro" id="IPR017599">
    <property type="entry name" value="DNA_S_DndD"/>
</dbReference>
<reference evidence="6 7" key="1">
    <citation type="submission" date="2020-03" db="EMBL/GenBank/DDBJ databases">
        <title>WGS of actinomycetes isolated from Thailand.</title>
        <authorList>
            <person name="Thawai C."/>
        </authorList>
    </citation>
    <scope>NUCLEOTIDE SEQUENCE [LARGE SCALE GENOMIC DNA]</scope>
    <source>
        <strain evidence="6 7">FMUSA5-5</strain>
    </source>
</reference>
<keyword evidence="4" id="KW-0175">Coiled coil</keyword>
<dbReference type="InterPro" id="IPR038729">
    <property type="entry name" value="Rad50/SbcC_AAA"/>
</dbReference>
<evidence type="ECO:0000256" key="2">
    <source>
        <dbReference type="ARBA" id="ARBA00011322"/>
    </source>
</evidence>
<dbReference type="PANTHER" id="PTHR32114">
    <property type="entry name" value="ABC TRANSPORTER ABCH.3"/>
    <property type="match status" value="1"/>
</dbReference>
<protein>
    <recommendedName>
        <fullName evidence="3">Nuclease SbcCD subunit C</fullName>
    </recommendedName>
</protein>
<gene>
    <name evidence="6" type="primary">dndD</name>
    <name evidence="6" type="ORF">HCN51_45635</name>
</gene>
<dbReference type="NCBIfam" id="TIGR03185">
    <property type="entry name" value="DNA_S_dndD"/>
    <property type="match status" value="1"/>
</dbReference>
<evidence type="ECO:0000256" key="1">
    <source>
        <dbReference type="ARBA" id="ARBA00006930"/>
    </source>
</evidence>
<dbReference type="Pfam" id="PF13476">
    <property type="entry name" value="AAA_23"/>
    <property type="match status" value="1"/>
</dbReference>
<dbReference type="Proteomes" id="UP000696294">
    <property type="component" value="Unassembled WGS sequence"/>
</dbReference>
<evidence type="ECO:0000259" key="5">
    <source>
        <dbReference type="Pfam" id="PF13476"/>
    </source>
</evidence>
<proteinExistence type="inferred from homology"/>
<accession>A0ABX1BFU8</accession>
<dbReference type="SUPFAM" id="SSF52540">
    <property type="entry name" value="P-loop containing nucleoside triphosphate hydrolases"/>
    <property type="match status" value="1"/>
</dbReference>
<evidence type="ECO:0000256" key="4">
    <source>
        <dbReference type="SAM" id="Coils"/>
    </source>
</evidence>
<feature type="coiled-coil region" evidence="4">
    <location>
        <begin position="393"/>
        <end position="467"/>
    </location>
</feature>
<feature type="domain" description="Rad50/SbcC-type AAA" evidence="5">
    <location>
        <begin position="6"/>
        <end position="246"/>
    </location>
</feature>
<evidence type="ECO:0000256" key="3">
    <source>
        <dbReference type="ARBA" id="ARBA00013368"/>
    </source>
</evidence>
<dbReference type="Gene3D" id="3.40.50.300">
    <property type="entry name" value="P-loop containing nucleotide triphosphate hydrolases"/>
    <property type="match status" value="2"/>
</dbReference>
<dbReference type="RefSeq" id="WP_168018175.1">
    <property type="nucleotide sequence ID" value="NZ_JAATEP010000052.1"/>
</dbReference>
<comment type="subunit">
    <text evidence="2">Heterodimer of SbcC and SbcD.</text>
</comment>
<dbReference type="InterPro" id="IPR027417">
    <property type="entry name" value="P-loop_NTPase"/>
</dbReference>
<name>A0ABX1BFU8_9ACTN</name>
<dbReference type="EMBL" id="JAATEP010000052">
    <property type="protein sequence ID" value="NJP96638.1"/>
    <property type="molecule type" value="Genomic_DNA"/>
</dbReference>
<comment type="similarity">
    <text evidence="1">Belongs to the SMC family. SbcC subfamily.</text>
</comment>
<sequence>MIFQELVLTNVGPFAGRQAIRLAPKEPDHPIVLFGGLNGAGKTTVLEALLLVLYGTMTPGSSRRATSYEKYLTQLIHSATDPADGASIELLFRAIHNGAWQEFQLIRRWAVVSGKVRERVDVNRDGYPDQILSEGWADHVETLVPRGVANLFFFDGEQIEAFAESDVSQELVRTAVSALLGLDLVDRLQDDLTVLERRHRQEATSDEDREAIVAKQRELQRLRSHEIDLMQELETTQRKLQLATQDATEARVRLHREGMQQYQERDRLTERLHAAQASVKASRQALIDAVGGFGPLLLVPDLLASTTAQAIAEQEQADNHILNGLLSERDNQLLEHLRAQRASAKIQTAVAQFLSEDRNSREARARVDPLLGHDETTLALAKRLLDEDLESIRSDLRHRVAELEAARAALEASERAAAAIPHEDVGEALVAEYEKANKVVASLRAHIDLLNKELAATRSTQQAAERAFKQELKSASEKQLQTERLRRIVEHAGRARATLVALRAKATERHVKRIQSMVLESLQLLLRKDNLVHEVNIDPDTCEMELLTQDGRPVRPRSLSAGERQLLAVALLAGLARASGRMLPVVIDTPLGRLDSDHRMRFVQSYLPNASHQVIVLSTDTEITPDILDTLDGVISHTIRLEHDIERRVTHVSEGYFNGATGTQQRKEVAR</sequence>